<organism evidence="3 5">
    <name type="scientific">Enterococcus avium ATCC 14025</name>
    <dbReference type="NCBI Taxonomy" id="1140002"/>
    <lineage>
        <taxon>Bacteria</taxon>
        <taxon>Bacillati</taxon>
        <taxon>Bacillota</taxon>
        <taxon>Bacilli</taxon>
        <taxon>Lactobacillales</taxon>
        <taxon>Enterococcaceae</taxon>
        <taxon>Enterococcus</taxon>
    </lineage>
</organism>
<dbReference type="AlphaFoldDB" id="A0AAV3IX96"/>
<keyword evidence="1" id="KW-0812">Transmembrane</keyword>
<gene>
    <name evidence="3" type="ORF">I570_02958</name>
    <name evidence="2" type="ORF">OMU_04295</name>
</gene>
<feature type="transmembrane region" description="Helical" evidence="1">
    <location>
        <begin position="6"/>
        <end position="24"/>
    </location>
</feature>
<dbReference type="EMBL" id="ASWL01000005">
    <property type="protein sequence ID" value="EOU19677.1"/>
    <property type="molecule type" value="Genomic_DNA"/>
</dbReference>
<accession>A0AAV3IX96</accession>
<reference evidence="3 5" key="2">
    <citation type="submission" date="2013-03" db="EMBL/GenBank/DDBJ databases">
        <title>The Genome Sequence of Enterococcus avium ATCC_14025 (PacBio/Illumina hybrid assembly).</title>
        <authorList>
            <consortium name="The Broad Institute Genomics Platform"/>
            <consortium name="The Broad Institute Genome Sequencing Center for Infectious Disease"/>
            <person name="Earl A."/>
            <person name="Russ C."/>
            <person name="Gilmore M."/>
            <person name="Surin D."/>
            <person name="Walker B."/>
            <person name="Young S."/>
            <person name="Zeng Q."/>
            <person name="Gargeya S."/>
            <person name="Fitzgerald M."/>
            <person name="Haas B."/>
            <person name="Abouelleil A."/>
            <person name="Allen A.W."/>
            <person name="Alvarado L."/>
            <person name="Arachchi H.M."/>
            <person name="Berlin A.M."/>
            <person name="Chapman S.B."/>
            <person name="Gainer-Dewar J."/>
            <person name="Goldberg J."/>
            <person name="Griggs A."/>
            <person name="Gujja S."/>
            <person name="Hansen M."/>
            <person name="Howarth C."/>
            <person name="Imamovic A."/>
            <person name="Ireland A."/>
            <person name="Larimer J."/>
            <person name="McCowan C."/>
            <person name="Murphy C."/>
            <person name="Pearson M."/>
            <person name="Poon T.W."/>
            <person name="Priest M."/>
            <person name="Roberts A."/>
            <person name="Saif S."/>
            <person name="Shea T."/>
            <person name="Sisk P."/>
            <person name="Sykes S."/>
            <person name="Wortman J."/>
            <person name="Nusbaum C."/>
            <person name="Birren B."/>
        </authorList>
    </citation>
    <scope>NUCLEOTIDE SEQUENCE [LARGE SCALE GENOMIC DNA]</scope>
    <source>
        <strain evidence="3 5">ATCC 14025</strain>
    </source>
</reference>
<dbReference type="EMBL" id="AHYV01000045">
    <property type="protein sequence ID" value="EOT39049.1"/>
    <property type="molecule type" value="Genomic_DNA"/>
</dbReference>
<keyword evidence="4" id="KW-1185">Reference proteome</keyword>
<name>A0AAV3IX96_ENTAV</name>
<evidence type="ECO:0000313" key="5">
    <source>
        <dbReference type="Proteomes" id="UP000014107"/>
    </source>
</evidence>
<keyword evidence="1" id="KW-0472">Membrane</keyword>
<keyword evidence="1" id="KW-1133">Transmembrane helix</keyword>
<evidence type="ECO:0000313" key="3">
    <source>
        <dbReference type="EMBL" id="EOU19677.1"/>
    </source>
</evidence>
<proteinExistence type="predicted"/>
<sequence>MVMLIFLLSFCVIPIHYLLYRFASKRFHKLNFFLKLNLTAILSSTLFMMFLNLALVLPTSLQGSYDSAGGDLTILPVLIICIGSILFLLLYIVVLNVVMAIRRNRKN</sequence>
<evidence type="ECO:0000313" key="4">
    <source>
        <dbReference type="Proteomes" id="UP000014104"/>
    </source>
</evidence>
<comment type="caution">
    <text evidence="3">The sequence shown here is derived from an EMBL/GenBank/DDBJ whole genome shotgun (WGS) entry which is preliminary data.</text>
</comment>
<feature type="transmembrane region" description="Helical" evidence="1">
    <location>
        <begin position="77"/>
        <end position="101"/>
    </location>
</feature>
<protein>
    <recommendedName>
        <fullName evidence="6">Integral membrane protein</fullName>
    </recommendedName>
</protein>
<evidence type="ECO:0008006" key="6">
    <source>
        <dbReference type="Google" id="ProtNLM"/>
    </source>
</evidence>
<dbReference type="Proteomes" id="UP000014107">
    <property type="component" value="Unassembled WGS sequence"/>
</dbReference>
<evidence type="ECO:0000256" key="1">
    <source>
        <dbReference type="SAM" id="Phobius"/>
    </source>
</evidence>
<evidence type="ECO:0000313" key="2">
    <source>
        <dbReference type="EMBL" id="EOT39049.1"/>
    </source>
</evidence>
<reference evidence="2 4" key="1">
    <citation type="submission" date="2013-03" db="EMBL/GenBank/DDBJ databases">
        <title>The Genome Sequence of Enterococcus avium ATCC_14025 (Illumina only assembly).</title>
        <authorList>
            <consortium name="The Broad Institute Genomics Platform"/>
            <consortium name="The Broad Institute Genome Sequencing Center for Infectious Disease"/>
            <person name="Earl A."/>
            <person name="Russ C."/>
            <person name="Gilmore M."/>
            <person name="Surin D."/>
            <person name="Walker B."/>
            <person name="Young S."/>
            <person name="Zeng Q."/>
            <person name="Gargeya S."/>
            <person name="Fitzgerald M."/>
            <person name="Haas B."/>
            <person name="Abouelleil A."/>
            <person name="Allen A.W."/>
            <person name="Alvarado L."/>
            <person name="Arachchi H.M."/>
            <person name="Berlin A.M."/>
            <person name="Chapman S.B."/>
            <person name="Gainer-Dewar J."/>
            <person name="Goldberg J."/>
            <person name="Griggs A."/>
            <person name="Gujja S."/>
            <person name="Hansen M."/>
            <person name="Howarth C."/>
            <person name="Imamovic A."/>
            <person name="Ireland A."/>
            <person name="Larimer J."/>
            <person name="McCowan C."/>
            <person name="Murphy C."/>
            <person name="Pearson M."/>
            <person name="Poon T.W."/>
            <person name="Priest M."/>
            <person name="Roberts A."/>
            <person name="Saif S."/>
            <person name="Shea T."/>
            <person name="Sisk P."/>
            <person name="Sykes S."/>
            <person name="Wortman J."/>
            <person name="Nusbaum C."/>
            <person name="Birren B."/>
        </authorList>
    </citation>
    <scope>NUCLEOTIDE SEQUENCE [LARGE SCALE GENOMIC DNA]</scope>
    <source>
        <strain evidence="2 4">ATCC 14025</strain>
    </source>
</reference>
<dbReference type="Proteomes" id="UP000014104">
    <property type="component" value="Unassembled WGS sequence"/>
</dbReference>
<feature type="transmembrane region" description="Helical" evidence="1">
    <location>
        <begin position="36"/>
        <end position="57"/>
    </location>
</feature>